<feature type="compositionally biased region" description="Polar residues" evidence="2">
    <location>
        <begin position="580"/>
        <end position="593"/>
    </location>
</feature>
<feature type="compositionally biased region" description="Low complexity" evidence="2">
    <location>
        <begin position="50"/>
        <end position="66"/>
    </location>
</feature>
<dbReference type="SUPFAM" id="SSF82708">
    <property type="entry name" value="R3H domain"/>
    <property type="match status" value="1"/>
</dbReference>
<feature type="compositionally biased region" description="Polar residues" evidence="2">
    <location>
        <begin position="647"/>
        <end position="659"/>
    </location>
</feature>
<feature type="region of interest" description="Disordered" evidence="2">
    <location>
        <begin position="577"/>
        <end position="705"/>
    </location>
</feature>
<feature type="compositionally biased region" description="Polar residues" evidence="2">
    <location>
        <begin position="1176"/>
        <end position="1188"/>
    </location>
</feature>
<feature type="compositionally biased region" description="Low complexity" evidence="2">
    <location>
        <begin position="490"/>
        <end position="542"/>
    </location>
</feature>
<evidence type="ECO:0000259" key="4">
    <source>
        <dbReference type="PROSITE" id="PS51673"/>
    </source>
</evidence>
<feature type="compositionally biased region" description="Basic residues" evidence="2">
    <location>
        <begin position="126"/>
        <end position="136"/>
    </location>
</feature>
<feature type="compositionally biased region" description="Basic and acidic residues" evidence="2">
    <location>
        <begin position="140"/>
        <end position="155"/>
    </location>
</feature>
<feature type="compositionally biased region" description="Polar residues" evidence="2">
    <location>
        <begin position="67"/>
        <end position="85"/>
    </location>
</feature>
<feature type="region of interest" description="Disordered" evidence="2">
    <location>
        <begin position="1303"/>
        <end position="1413"/>
    </location>
</feature>
<evidence type="ECO:0000256" key="2">
    <source>
        <dbReference type="SAM" id="MobiDB-lite"/>
    </source>
</evidence>
<dbReference type="Proteomes" id="UP000235965">
    <property type="component" value="Unassembled WGS sequence"/>
</dbReference>
<organism evidence="5 6">
    <name type="scientific">Cryptotermes secundus</name>
    <dbReference type="NCBI Taxonomy" id="105785"/>
    <lineage>
        <taxon>Eukaryota</taxon>
        <taxon>Metazoa</taxon>
        <taxon>Ecdysozoa</taxon>
        <taxon>Arthropoda</taxon>
        <taxon>Hexapoda</taxon>
        <taxon>Insecta</taxon>
        <taxon>Pterygota</taxon>
        <taxon>Neoptera</taxon>
        <taxon>Polyneoptera</taxon>
        <taxon>Dictyoptera</taxon>
        <taxon>Blattodea</taxon>
        <taxon>Blattoidea</taxon>
        <taxon>Termitoidae</taxon>
        <taxon>Kalotermitidae</taxon>
        <taxon>Cryptotermitinae</taxon>
        <taxon>Cryptotermes</taxon>
    </lineage>
</organism>
<proteinExistence type="predicted"/>
<feature type="compositionally biased region" description="Low complexity" evidence="2">
    <location>
        <begin position="858"/>
        <end position="882"/>
    </location>
</feature>
<feature type="region of interest" description="Disordered" evidence="2">
    <location>
        <begin position="1"/>
        <end position="217"/>
    </location>
</feature>
<dbReference type="OrthoDB" id="278430at2759"/>
<dbReference type="InParanoid" id="A0A2J7RQ95"/>
<feature type="compositionally biased region" description="Polar residues" evidence="2">
    <location>
        <begin position="1367"/>
        <end position="1378"/>
    </location>
</feature>
<feature type="compositionally biased region" description="Low complexity" evidence="2">
    <location>
        <begin position="157"/>
        <end position="173"/>
    </location>
</feature>
<dbReference type="PROSITE" id="PS51061">
    <property type="entry name" value="R3H"/>
    <property type="match status" value="1"/>
</dbReference>
<feature type="compositionally biased region" description="Pro residues" evidence="2">
    <location>
        <begin position="946"/>
        <end position="956"/>
    </location>
</feature>
<dbReference type="PANTHER" id="PTHR15672">
    <property type="entry name" value="CAMP-REGULATED PHOSPHOPROTEIN 21 RELATED R3H DOMAIN CONTAINING PROTEIN"/>
    <property type="match status" value="1"/>
</dbReference>
<dbReference type="CDD" id="cd02642">
    <property type="entry name" value="R3H_encore_like"/>
    <property type="match status" value="1"/>
</dbReference>
<dbReference type="InterPro" id="IPR024771">
    <property type="entry name" value="SUZ"/>
</dbReference>
<evidence type="ECO:0000256" key="1">
    <source>
        <dbReference type="ARBA" id="ARBA00022553"/>
    </source>
</evidence>
<dbReference type="InterPro" id="IPR036867">
    <property type="entry name" value="R3H_dom_sf"/>
</dbReference>
<feature type="region of interest" description="Disordered" evidence="2">
    <location>
        <begin position="485"/>
        <end position="557"/>
    </location>
</feature>
<feature type="compositionally biased region" description="Basic and acidic residues" evidence="2">
    <location>
        <begin position="350"/>
        <end position="360"/>
    </location>
</feature>
<feature type="region of interest" description="Disordered" evidence="2">
    <location>
        <begin position="333"/>
        <end position="360"/>
    </location>
</feature>
<feature type="compositionally biased region" description="Polar residues" evidence="2">
    <location>
        <begin position="547"/>
        <end position="557"/>
    </location>
</feature>
<dbReference type="EMBL" id="NEVH01001345">
    <property type="protein sequence ID" value="PNF42999.1"/>
    <property type="molecule type" value="Genomic_DNA"/>
</dbReference>
<dbReference type="STRING" id="105785.A0A2J7RQ95"/>
<name>A0A2J7RQ95_9NEOP</name>
<dbReference type="Pfam" id="PF12752">
    <property type="entry name" value="SUZ"/>
    <property type="match status" value="1"/>
</dbReference>
<feature type="region of interest" description="Disordered" evidence="2">
    <location>
        <begin position="994"/>
        <end position="1022"/>
    </location>
</feature>
<evidence type="ECO:0000313" key="5">
    <source>
        <dbReference type="EMBL" id="PNF42999.1"/>
    </source>
</evidence>
<feature type="compositionally biased region" description="Low complexity" evidence="2">
    <location>
        <begin position="1328"/>
        <end position="1343"/>
    </location>
</feature>
<dbReference type="Gene3D" id="3.30.1370.50">
    <property type="entry name" value="R3H-like domain"/>
    <property type="match status" value="1"/>
</dbReference>
<feature type="compositionally biased region" description="Polar residues" evidence="2">
    <location>
        <begin position="1005"/>
        <end position="1021"/>
    </location>
</feature>
<evidence type="ECO:0000313" key="6">
    <source>
        <dbReference type="Proteomes" id="UP000235965"/>
    </source>
</evidence>
<keyword evidence="6" id="KW-1185">Reference proteome</keyword>
<feature type="compositionally biased region" description="Basic and acidic residues" evidence="2">
    <location>
        <begin position="379"/>
        <end position="396"/>
    </location>
</feature>
<reference evidence="5 6" key="1">
    <citation type="submission" date="2017-12" db="EMBL/GenBank/DDBJ databases">
        <title>Hemimetabolous genomes reveal molecular basis of termite eusociality.</title>
        <authorList>
            <person name="Harrison M.C."/>
            <person name="Jongepier E."/>
            <person name="Robertson H.M."/>
            <person name="Arning N."/>
            <person name="Bitard-Feildel T."/>
            <person name="Chao H."/>
            <person name="Childers C.P."/>
            <person name="Dinh H."/>
            <person name="Doddapaneni H."/>
            <person name="Dugan S."/>
            <person name="Gowin J."/>
            <person name="Greiner C."/>
            <person name="Han Y."/>
            <person name="Hu H."/>
            <person name="Hughes D.S.T."/>
            <person name="Huylmans A.-K."/>
            <person name="Kemena C."/>
            <person name="Kremer L.P.M."/>
            <person name="Lee S.L."/>
            <person name="Lopez-Ezquerra A."/>
            <person name="Mallet L."/>
            <person name="Monroy-Kuhn J.M."/>
            <person name="Moser A."/>
            <person name="Murali S.C."/>
            <person name="Muzny D.M."/>
            <person name="Otani S."/>
            <person name="Piulachs M.-D."/>
            <person name="Poelchau M."/>
            <person name="Qu J."/>
            <person name="Schaub F."/>
            <person name="Wada-Katsumata A."/>
            <person name="Worley K.C."/>
            <person name="Xie Q."/>
            <person name="Ylla G."/>
            <person name="Poulsen M."/>
            <person name="Gibbs R.A."/>
            <person name="Schal C."/>
            <person name="Richards S."/>
            <person name="Belles X."/>
            <person name="Korb J."/>
            <person name="Bornberg-Bauer E."/>
        </authorList>
    </citation>
    <scope>NUCLEOTIDE SEQUENCE [LARGE SCALE GENOMIC DNA]</scope>
    <source>
        <tissue evidence="5">Whole body</tissue>
    </source>
</reference>
<feature type="region of interest" description="Disordered" evidence="2">
    <location>
        <begin position="379"/>
        <end position="411"/>
    </location>
</feature>
<feature type="compositionally biased region" description="Polar residues" evidence="2">
    <location>
        <begin position="174"/>
        <end position="183"/>
    </location>
</feature>
<feature type="compositionally biased region" description="Low complexity" evidence="2">
    <location>
        <begin position="633"/>
        <end position="646"/>
    </location>
</feature>
<feature type="region of interest" description="Disordered" evidence="2">
    <location>
        <begin position="1164"/>
        <end position="1188"/>
    </location>
</feature>
<accession>A0A2J7RQ95</accession>
<dbReference type="InterPro" id="IPR051937">
    <property type="entry name" value="R3H_domain_containing"/>
</dbReference>
<dbReference type="PROSITE" id="PS51673">
    <property type="entry name" value="SUZ"/>
    <property type="match status" value="1"/>
</dbReference>
<sequence length="1413" mass="152339">MARLEIPSIVVHNGSNSAPGSPTMERSLRAQRTLSKQAEFEELEEDDSVPHMSSPSSSPGAAISTSCHCQGDNSTPSPVSCNQTSNKHKTVEVRDDTQQQQQQRAGLSRTNSLDVEEKSPPPPPRVRSHAKVKLLVRSHAMREETSPPPDPDAHHIPVSGPAPVQQQQQPQAGCINSLSVSRPNSRHKLRHQGSSQGSMDSSSPCLSRDSSTEQYTDGTGVDLQQFIADTLNRNQKDRILLLKIEQELVSLAKDNKRNHYKFPQMSSYQRMLVHRVAAYFGMDHNVDQTGNSVIVNRTKSTRLPDTKFRDYIREELLFPEEPRRSILKRDSSSFEDSCNFKSPERQFSSESRRSKSFEEREEEYEKARKRIFNREDRCNDSLHDSSRRSSQEELRWPGEVQPWSSSDSDTSSRLRSNMLLHACDNNQLRPMRLPKGESFECRDTLKANSLRNSVSKSYSFGGYPMAMLSRGDSCTSTHSAGARLLTKQDSGSSMSSRLSPSSSGYKSQSQRSDTTTSATPSPTATPVSQLSISSSTQPQMSSHGALSPQNTLESNSHEQNQTVMWAVTSMASVPPGSVLINPQTGQPYINSDGSVYRYDPANPPKVVTDEEGESGNGSDVTGSHLKSAGSSEQMQPPVQQQTCQNQKSHLPTASSAMSPSKTSCSTHVTTTATSPSLPLSPTHVPLSSSQPHSNSTLVNTSAASQISVPPQQPVLTVCHSSQCSYMPNPAAPSTEPVQPQQHLATLPVASIPICPQLANTNSSIMNTQTHSYPQQQFVPPLQHQQQQEVVFGNLVPAPAQSQQPAQPQMVFASYNMVPVPPVANGTTATAGYEQRHSDGCSVTMSDLSSYFMGLGLVSDQHGSGESSSSQQQTQPATAGGVMPAPPPPHQGHHPHNYQSQPPAPPVASAAAAYWQPQQQSSPIQHSQLQPPQQPTQQPLPMYYVPPALPAPPPPSGPMLNTSPPQQATSSNCNPATPRYMTTYPPYQQVPSATQLCHPSGPSLPPSVQQETHQDRPQQNVGHSGGYIPNYPMVSYGAAVLAATGNGDCLPLYTQPSMHMLYTPTSINVNSLSNSSSSATTSALAGGGVLPYYHPPSTPASYSQPVMGLSMGPPYMQPGQPGAAMGTYRAPTPPQTPTQSQSLCSVPTHPYVYLNGGNYTPMYNGGGASGNAPTPGPYSQQPTGNASTPGSSQYILPTIISNLGLFRSNMQMMSTVRSSPPPRLPRDGLGSKPPYSRSPSVGSKDRGNGSHYDVCGNDKSIASMRYSSVPMFGLRIMPGDMRVMGQQPLSSSSPALRMPFPLTSHPTTMPGSHHPTHRMQQQPMHYPHGSQSSGSEVSIGSVGRPPKPRKQRPKVTATIPTHPVRNSLPPQASSIQSLPPAQAAVGTLPTPVEGTGQEAGRVLMMNEVSPSKQH</sequence>
<comment type="caution">
    <text evidence="5">The sequence shown here is derived from an EMBL/GenBank/DDBJ whole genome shotgun (WGS) entry which is preliminary data.</text>
</comment>
<protein>
    <recommendedName>
        <fullName evidence="7">R3H domain-containing protein 1</fullName>
    </recommendedName>
</protein>
<evidence type="ECO:0000259" key="3">
    <source>
        <dbReference type="PROSITE" id="PS51061"/>
    </source>
</evidence>
<keyword evidence="1" id="KW-0597">Phosphoprotein</keyword>
<feature type="compositionally biased region" description="Polar residues" evidence="2">
    <location>
        <begin position="104"/>
        <end position="113"/>
    </location>
</feature>
<feature type="domain" description="R3H" evidence="3">
    <location>
        <begin position="238"/>
        <end position="301"/>
    </location>
</feature>
<dbReference type="PANTHER" id="PTHR15672:SF8">
    <property type="entry name" value="PROTEIN ENCORE"/>
    <property type="match status" value="1"/>
</dbReference>
<feature type="region of interest" description="Disordered" evidence="2">
    <location>
        <begin position="1212"/>
        <end position="1253"/>
    </location>
</feature>
<feature type="domain" description="SUZ" evidence="4">
    <location>
        <begin position="302"/>
        <end position="376"/>
    </location>
</feature>
<dbReference type="Pfam" id="PF01424">
    <property type="entry name" value="R3H"/>
    <property type="match status" value="1"/>
</dbReference>
<dbReference type="SMART" id="SM00393">
    <property type="entry name" value="R3H"/>
    <property type="match status" value="1"/>
</dbReference>
<feature type="compositionally biased region" description="Polar residues" evidence="2">
    <location>
        <begin position="959"/>
        <end position="974"/>
    </location>
</feature>
<feature type="compositionally biased region" description="Low complexity" evidence="2">
    <location>
        <begin position="906"/>
        <end position="945"/>
    </location>
</feature>
<dbReference type="EMBL" id="NEVH01001345">
    <property type="protein sequence ID" value="PNF43001.1"/>
    <property type="molecule type" value="Genomic_DNA"/>
</dbReference>
<dbReference type="InterPro" id="IPR001374">
    <property type="entry name" value="R3H_dom"/>
</dbReference>
<feature type="compositionally biased region" description="Low complexity" evidence="2">
    <location>
        <begin position="660"/>
        <end position="689"/>
    </location>
</feature>
<feature type="compositionally biased region" description="Low complexity" evidence="2">
    <location>
        <begin position="192"/>
        <end position="209"/>
    </location>
</feature>
<feature type="region of interest" description="Disordered" evidence="2">
    <location>
        <begin position="858"/>
        <end position="976"/>
    </location>
</feature>
<evidence type="ECO:0008006" key="7">
    <source>
        <dbReference type="Google" id="ProtNLM"/>
    </source>
</evidence>
<feature type="compositionally biased region" description="Polar residues" evidence="2">
    <location>
        <begin position="690"/>
        <end position="705"/>
    </location>
</feature>
<dbReference type="GO" id="GO:0003676">
    <property type="term" value="F:nucleic acid binding"/>
    <property type="evidence" value="ECO:0007669"/>
    <property type="project" value="UniProtKB-UniRule"/>
</dbReference>
<gene>
    <name evidence="5" type="ORF">B7P43_G09564</name>
</gene>